<proteinExistence type="predicted"/>
<gene>
    <name evidence="2" type="ORF">GJ688_15880</name>
</gene>
<evidence type="ECO:0000256" key="1">
    <source>
        <dbReference type="SAM" id="MobiDB-lite"/>
    </source>
</evidence>
<evidence type="ECO:0000313" key="3">
    <source>
        <dbReference type="Proteomes" id="UP000430670"/>
    </source>
</evidence>
<name>A0A6I3SNF7_HELMO</name>
<dbReference type="EMBL" id="WNKU01000025">
    <property type="protein sequence ID" value="MTV50439.1"/>
    <property type="molecule type" value="Genomic_DNA"/>
</dbReference>
<dbReference type="AlphaFoldDB" id="A0A6I3SNF7"/>
<dbReference type="Proteomes" id="UP000430670">
    <property type="component" value="Unassembled WGS sequence"/>
</dbReference>
<evidence type="ECO:0000313" key="2">
    <source>
        <dbReference type="EMBL" id="MTV50439.1"/>
    </source>
</evidence>
<dbReference type="RefSeq" id="WP_155477525.1">
    <property type="nucleotide sequence ID" value="NZ_WNKU01000025.1"/>
</dbReference>
<accession>A0A6I3SNF7</accession>
<reference evidence="2 3" key="1">
    <citation type="submission" date="2019-11" db="EMBL/GenBank/DDBJ databases">
        <title>Whole-genome sequence of a the green, strictly anaerobic photosynthetic bacterium Heliobacillus mobilis DSM 6151.</title>
        <authorList>
            <person name="Kyndt J.A."/>
            <person name="Meyer T.E."/>
        </authorList>
    </citation>
    <scope>NUCLEOTIDE SEQUENCE [LARGE SCALE GENOMIC DNA]</scope>
    <source>
        <strain evidence="2 3">DSM 6151</strain>
    </source>
</reference>
<organism evidence="2 3">
    <name type="scientific">Heliobacterium mobile</name>
    <name type="common">Heliobacillus mobilis</name>
    <dbReference type="NCBI Taxonomy" id="28064"/>
    <lineage>
        <taxon>Bacteria</taxon>
        <taxon>Bacillati</taxon>
        <taxon>Bacillota</taxon>
        <taxon>Clostridia</taxon>
        <taxon>Eubacteriales</taxon>
        <taxon>Heliobacteriaceae</taxon>
        <taxon>Heliobacterium</taxon>
    </lineage>
</organism>
<comment type="caution">
    <text evidence="2">The sequence shown here is derived from an EMBL/GenBank/DDBJ whole genome shotgun (WGS) entry which is preliminary data.</text>
</comment>
<sequence>MSLILIATVLIFLGLAIPDVAESFQNYVNKRNNGLRRRSKGNSVLRTALEVSEDCRPAKSPVSAQRPQGKRKISKE</sequence>
<feature type="region of interest" description="Disordered" evidence="1">
    <location>
        <begin position="56"/>
        <end position="76"/>
    </location>
</feature>
<protein>
    <submittedName>
        <fullName evidence="2">Uncharacterized protein</fullName>
    </submittedName>
</protein>
<keyword evidence="3" id="KW-1185">Reference proteome</keyword>